<dbReference type="InterPro" id="IPR019261">
    <property type="entry name" value="PARG_cat_microbial"/>
</dbReference>
<sequence length="350" mass="39654">MSPPSSPPLSAKRPKQELDEQTEQQQEQQQGNNRSSKRQNSSMLDYFISSNRVNFRALAAETIALLPNVLSAVPHVSTRAYTYDPNNLPRLRSQHCPRIATSIQVKVVNEDTLDAAINVGNCARYMTIKDKQPVCILNMANAYTPGGGFRNGAMAQEEAICYRSSLYFTLKNRYYPLHEFGGLFSPNVLVFRNNDTRRTVMDLTRPDKLPIVCAVSVAAINSPNTIKEEVKREAPEAAENGLSTVVVNERYADFRDREKTKEKMRVILRIAAYNRCRRLVLGAFGCGAFRNPNREVARCWAEVLRETEFRGGWWETIVFAVYDPHTTEDEIDPESNYGVFREILDGMTIS</sequence>
<dbReference type="InterPro" id="IPR043472">
    <property type="entry name" value="Macro_dom-like"/>
</dbReference>
<dbReference type="AlphaFoldDB" id="A0A167YHH2"/>
<dbReference type="PANTHER" id="PTHR35596">
    <property type="entry name" value="DUF2263 DOMAIN-CONTAINING PROTEIN"/>
    <property type="match status" value="1"/>
</dbReference>
<feature type="domain" description="Microbial-type PARG catalytic" evidence="2">
    <location>
        <begin position="83"/>
        <end position="193"/>
    </location>
</feature>
<dbReference type="PANTHER" id="PTHR35596:SF1">
    <property type="entry name" value="MICROBIAL-TYPE PARG CATALYTIC DOMAIN-CONTAINING PROTEIN"/>
    <property type="match status" value="1"/>
</dbReference>
<dbReference type="Pfam" id="PF10021">
    <property type="entry name" value="PARG_cat_microb"/>
    <property type="match status" value="1"/>
</dbReference>
<evidence type="ECO:0000256" key="1">
    <source>
        <dbReference type="SAM" id="MobiDB-lite"/>
    </source>
</evidence>
<dbReference type="SUPFAM" id="SSF52949">
    <property type="entry name" value="Macro domain-like"/>
    <property type="match status" value="1"/>
</dbReference>
<accession>A0A167YHH2</accession>
<dbReference type="OrthoDB" id="9985428at2759"/>
<keyword evidence="4" id="KW-1185">Reference proteome</keyword>
<evidence type="ECO:0000313" key="3">
    <source>
        <dbReference type="EMBL" id="KZZ91348.1"/>
    </source>
</evidence>
<comment type="caution">
    <text evidence="3">The sequence shown here is derived from an EMBL/GenBank/DDBJ whole genome shotgun (WGS) entry which is preliminary data.</text>
</comment>
<dbReference type="Proteomes" id="UP000242877">
    <property type="component" value="Unassembled WGS sequence"/>
</dbReference>
<evidence type="ECO:0000313" key="4">
    <source>
        <dbReference type="Proteomes" id="UP000242877"/>
    </source>
</evidence>
<dbReference type="InterPro" id="IPR012664">
    <property type="entry name" value="CHP02452"/>
</dbReference>
<reference evidence="3 4" key="1">
    <citation type="journal article" date="2016" name="Genome Biol. Evol.">
        <title>Divergent and convergent evolution of fungal pathogenicity.</title>
        <authorList>
            <person name="Shang Y."/>
            <person name="Xiao G."/>
            <person name="Zheng P."/>
            <person name="Cen K."/>
            <person name="Zhan S."/>
            <person name="Wang C."/>
        </authorList>
    </citation>
    <scope>NUCLEOTIDE SEQUENCE [LARGE SCALE GENOMIC DNA]</scope>
    <source>
        <strain evidence="3 4">ARSEF 7405</strain>
    </source>
</reference>
<proteinExistence type="predicted"/>
<gene>
    <name evidence="3" type="ORF">AAP_03518</name>
</gene>
<name>A0A167YHH2_9EURO</name>
<feature type="region of interest" description="Disordered" evidence="1">
    <location>
        <begin position="1"/>
        <end position="40"/>
    </location>
</feature>
<feature type="compositionally biased region" description="Polar residues" evidence="1">
    <location>
        <begin position="31"/>
        <end position="40"/>
    </location>
</feature>
<dbReference type="VEuPathDB" id="FungiDB:AAP_03518"/>
<evidence type="ECO:0000259" key="2">
    <source>
        <dbReference type="Pfam" id="PF10021"/>
    </source>
</evidence>
<dbReference type="EMBL" id="AZGZ01000014">
    <property type="protein sequence ID" value="KZZ91348.1"/>
    <property type="molecule type" value="Genomic_DNA"/>
</dbReference>
<organism evidence="3 4">
    <name type="scientific">Ascosphaera apis ARSEF 7405</name>
    <dbReference type="NCBI Taxonomy" id="392613"/>
    <lineage>
        <taxon>Eukaryota</taxon>
        <taxon>Fungi</taxon>
        <taxon>Dikarya</taxon>
        <taxon>Ascomycota</taxon>
        <taxon>Pezizomycotina</taxon>
        <taxon>Eurotiomycetes</taxon>
        <taxon>Eurotiomycetidae</taxon>
        <taxon>Onygenales</taxon>
        <taxon>Ascosphaeraceae</taxon>
        <taxon>Ascosphaera</taxon>
    </lineage>
</organism>
<dbReference type="NCBIfam" id="TIGR02452">
    <property type="entry name" value="TIGR02452 family protein"/>
    <property type="match status" value="1"/>
</dbReference>
<protein>
    <recommendedName>
        <fullName evidence="2">Microbial-type PARG catalytic domain-containing protein</fullName>
    </recommendedName>
</protein>
<dbReference type="Gene3D" id="3.40.220.10">
    <property type="entry name" value="Leucine Aminopeptidase, subunit E, domain 1"/>
    <property type="match status" value="1"/>
</dbReference>